<dbReference type="AlphaFoldDB" id="A0A0D7A6L7"/>
<protein>
    <submittedName>
        <fullName evidence="2">Uncharacterized protein</fullName>
    </submittedName>
</protein>
<gene>
    <name evidence="2" type="ORF">FISHEDRAFT_60402</name>
</gene>
<dbReference type="Proteomes" id="UP000054144">
    <property type="component" value="Unassembled WGS sequence"/>
</dbReference>
<evidence type="ECO:0000313" key="3">
    <source>
        <dbReference type="Proteomes" id="UP000054144"/>
    </source>
</evidence>
<accession>A0A0D7A6L7</accession>
<feature type="region of interest" description="Disordered" evidence="1">
    <location>
        <begin position="1"/>
        <end position="33"/>
    </location>
</feature>
<evidence type="ECO:0000313" key="2">
    <source>
        <dbReference type="EMBL" id="KIY46360.1"/>
    </source>
</evidence>
<proteinExistence type="predicted"/>
<evidence type="ECO:0000256" key="1">
    <source>
        <dbReference type="SAM" id="MobiDB-lite"/>
    </source>
</evidence>
<sequence length="104" mass="11685">MTQRAKNGGGKGKRAPKKKSEVQKARDHMAASVHDARQWAATITSETAEEGLVDPGVLQMVRVVQAIGRQRGFNFDDQRVSQLRVLDKDDNLTDWMGPLRKRRS</sequence>
<organism evidence="2 3">
    <name type="scientific">Fistulina hepatica ATCC 64428</name>
    <dbReference type="NCBI Taxonomy" id="1128425"/>
    <lineage>
        <taxon>Eukaryota</taxon>
        <taxon>Fungi</taxon>
        <taxon>Dikarya</taxon>
        <taxon>Basidiomycota</taxon>
        <taxon>Agaricomycotina</taxon>
        <taxon>Agaricomycetes</taxon>
        <taxon>Agaricomycetidae</taxon>
        <taxon>Agaricales</taxon>
        <taxon>Fistulinaceae</taxon>
        <taxon>Fistulina</taxon>
    </lineage>
</organism>
<name>A0A0D7A6L7_9AGAR</name>
<reference evidence="2 3" key="1">
    <citation type="journal article" date="2015" name="Fungal Genet. Biol.">
        <title>Evolution of novel wood decay mechanisms in Agaricales revealed by the genome sequences of Fistulina hepatica and Cylindrobasidium torrendii.</title>
        <authorList>
            <person name="Floudas D."/>
            <person name="Held B.W."/>
            <person name="Riley R."/>
            <person name="Nagy L.G."/>
            <person name="Koehler G."/>
            <person name="Ransdell A.S."/>
            <person name="Younus H."/>
            <person name="Chow J."/>
            <person name="Chiniquy J."/>
            <person name="Lipzen A."/>
            <person name="Tritt A."/>
            <person name="Sun H."/>
            <person name="Haridas S."/>
            <person name="LaButti K."/>
            <person name="Ohm R.A."/>
            <person name="Kues U."/>
            <person name="Blanchette R.A."/>
            <person name="Grigoriev I.V."/>
            <person name="Minto R.E."/>
            <person name="Hibbett D.S."/>
        </authorList>
    </citation>
    <scope>NUCLEOTIDE SEQUENCE [LARGE SCALE GENOMIC DNA]</scope>
    <source>
        <strain evidence="2 3">ATCC 64428</strain>
    </source>
</reference>
<keyword evidence="3" id="KW-1185">Reference proteome</keyword>
<feature type="compositionally biased region" description="Basic and acidic residues" evidence="1">
    <location>
        <begin position="18"/>
        <end position="33"/>
    </location>
</feature>
<dbReference type="EMBL" id="KN882034">
    <property type="protein sequence ID" value="KIY46360.1"/>
    <property type="molecule type" value="Genomic_DNA"/>
</dbReference>